<dbReference type="EMBL" id="JACGCM010000617">
    <property type="protein sequence ID" value="KAF6170071.1"/>
    <property type="molecule type" value="Genomic_DNA"/>
</dbReference>
<evidence type="ECO:0000256" key="2">
    <source>
        <dbReference type="ARBA" id="ARBA00023122"/>
    </source>
</evidence>
<dbReference type="Gene3D" id="3.90.1280.20">
    <property type="match status" value="1"/>
</dbReference>
<dbReference type="SUPFAM" id="SSF53448">
    <property type="entry name" value="Nucleotide-diphospho-sugar transferases"/>
    <property type="match status" value="1"/>
</dbReference>
<evidence type="ECO:0000259" key="3">
    <source>
        <dbReference type="Pfam" id="PF00483"/>
    </source>
</evidence>
<organism evidence="5 6">
    <name type="scientific">Kingdonia uniflora</name>
    <dbReference type="NCBI Taxonomy" id="39325"/>
    <lineage>
        <taxon>Eukaryota</taxon>
        <taxon>Viridiplantae</taxon>
        <taxon>Streptophyta</taxon>
        <taxon>Embryophyta</taxon>
        <taxon>Tracheophyta</taxon>
        <taxon>Spermatophyta</taxon>
        <taxon>Magnoliopsida</taxon>
        <taxon>Ranunculales</taxon>
        <taxon>Circaeasteraceae</taxon>
        <taxon>Kingdonia</taxon>
    </lineage>
</organism>
<dbReference type="PANTHER" id="PTHR13780:SF48">
    <property type="entry name" value="CBS DOMAIN-CONTAINING PROTEIN CBSCBSPB1"/>
    <property type="match status" value="1"/>
</dbReference>
<keyword evidence="2" id="KW-0129">CBS domain</keyword>
<comment type="caution">
    <text evidence="5">The sequence shown here is derived from an EMBL/GenBank/DDBJ whole genome shotgun (WGS) entry which is preliminary data.</text>
</comment>
<dbReference type="InterPro" id="IPR005835">
    <property type="entry name" value="NTP_transferase_dom"/>
</dbReference>
<dbReference type="Pfam" id="PF00571">
    <property type="entry name" value="CBS"/>
    <property type="match status" value="1"/>
</dbReference>
<proteinExistence type="predicted"/>
<keyword evidence="6" id="KW-1185">Reference proteome</keyword>
<feature type="domain" description="Nucleotidyl transferase" evidence="3">
    <location>
        <begin position="2"/>
        <end position="34"/>
    </location>
</feature>
<dbReference type="OrthoDB" id="418595at2759"/>
<evidence type="ECO:0000313" key="5">
    <source>
        <dbReference type="EMBL" id="KAF6170071.1"/>
    </source>
</evidence>
<dbReference type="InterPro" id="IPR029044">
    <property type="entry name" value="Nucleotide-diphossugar_trans"/>
</dbReference>
<protein>
    <recommendedName>
        <fullName evidence="7">CBS domain-containing protein</fullName>
    </recommendedName>
</protein>
<evidence type="ECO:0000256" key="1">
    <source>
        <dbReference type="ARBA" id="ARBA00022737"/>
    </source>
</evidence>
<dbReference type="AlphaFoldDB" id="A0A7J7NSA6"/>
<evidence type="ECO:0008006" key="7">
    <source>
        <dbReference type="Google" id="ProtNLM"/>
    </source>
</evidence>
<dbReference type="InterPro" id="IPR000644">
    <property type="entry name" value="CBS_dom"/>
</dbReference>
<dbReference type="SUPFAM" id="SSF54631">
    <property type="entry name" value="CBS-domain pair"/>
    <property type="match status" value="1"/>
</dbReference>
<dbReference type="InterPro" id="IPR046342">
    <property type="entry name" value="CBS_dom_sf"/>
</dbReference>
<evidence type="ECO:0000313" key="6">
    <source>
        <dbReference type="Proteomes" id="UP000541444"/>
    </source>
</evidence>
<name>A0A7J7NSA6_9MAGN</name>
<sequence>MDEKRATAFGLMKIDEEGRIIEFAEKPKGEQLKAMKLFACKVFPVTVIQNLFAGKFRHLPVVENGEVIALLDIAKCLYDAIARMESAAEKGKTIAAAVEGVERHWGNSVSVWWSPNSFIDNIFKVVSPTDSVLSATQKMLELRLSAAVVTVENKPRRILTSKDLLMWVIAQNLSPESTLVEK</sequence>
<reference evidence="5 6" key="1">
    <citation type="journal article" date="2020" name="IScience">
        <title>Genome Sequencing of the Endangered Kingdonia uniflora (Circaeasteraceae, Ranunculales) Reveals Potential Mechanisms of Evolutionary Specialization.</title>
        <authorList>
            <person name="Sun Y."/>
            <person name="Deng T."/>
            <person name="Zhang A."/>
            <person name="Moore M.J."/>
            <person name="Landis J.B."/>
            <person name="Lin N."/>
            <person name="Zhang H."/>
            <person name="Zhang X."/>
            <person name="Huang J."/>
            <person name="Zhang X."/>
            <person name="Sun H."/>
            <person name="Wang H."/>
        </authorList>
    </citation>
    <scope>NUCLEOTIDE SEQUENCE [LARGE SCALE GENOMIC DNA]</scope>
    <source>
        <strain evidence="5">TB1705</strain>
        <tissue evidence="5">Leaf</tissue>
    </source>
</reference>
<gene>
    <name evidence="5" type="ORF">GIB67_010097</name>
</gene>
<dbReference type="InterPro" id="IPR050511">
    <property type="entry name" value="AMPK_gamma/SDS23_families"/>
</dbReference>
<evidence type="ECO:0000259" key="4">
    <source>
        <dbReference type="Pfam" id="PF00571"/>
    </source>
</evidence>
<dbReference type="PANTHER" id="PTHR13780">
    <property type="entry name" value="AMP-ACTIVATED PROTEIN KINASE, GAMMA REGULATORY SUBUNIT"/>
    <property type="match status" value="1"/>
</dbReference>
<feature type="non-terminal residue" evidence="5">
    <location>
        <position position="1"/>
    </location>
</feature>
<keyword evidence="1" id="KW-0677">Repeat</keyword>
<dbReference type="Proteomes" id="UP000541444">
    <property type="component" value="Unassembled WGS sequence"/>
</dbReference>
<dbReference type="Pfam" id="PF00483">
    <property type="entry name" value="NTP_transferase"/>
    <property type="match status" value="1"/>
</dbReference>
<dbReference type="Gene3D" id="3.90.550.10">
    <property type="entry name" value="Spore Coat Polysaccharide Biosynthesis Protein SpsA, Chain A"/>
    <property type="match status" value="1"/>
</dbReference>
<feature type="domain" description="CBS" evidence="4">
    <location>
        <begin position="124"/>
        <end position="168"/>
    </location>
</feature>
<accession>A0A7J7NSA6</accession>